<feature type="region of interest" description="Disordered" evidence="1">
    <location>
        <begin position="136"/>
        <end position="190"/>
    </location>
</feature>
<evidence type="ECO:0000313" key="3">
    <source>
        <dbReference type="Proteomes" id="UP001178507"/>
    </source>
</evidence>
<accession>A0AA36IIP3</accession>
<feature type="compositionally biased region" description="Acidic residues" evidence="1">
    <location>
        <begin position="167"/>
        <end position="177"/>
    </location>
</feature>
<dbReference type="EMBL" id="CAUJNA010001702">
    <property type="protein sequence ID" value="CAJ1388511.1"/>
    <property type="molecule type" value="Genomic_DNA"/>
</dbReference>
<gene>
    <name evidence="2" type="ORF">EVOR1521_LOCUS14362</name>
</gene>
<dbReference type="AlphaFoldDB" id="A0AA36IIP3"/>
<name>A0AA36IIP3_9DINO</name>
<keyword evidence="3" id="KW-1185">Reference proteome</keyword>
<dbReference type="Proteomes" id="UP001178507">
    <property type="component" value="Unassembled WGS sequence"/>
</dbReference>
<evidence type="ECO:0000256" key="1">
    <source>
        <dbReference type="SAM" id="MobiDB-lite"/>
    </source>
</evidence>
<feature type="compositionally biased region" description="Basic and acidic residues" evidence="1">
    <location>
        <begin position="136"/>
        <end position="145"/>
    </location>
</feature>
<organism evidence="2 3">
    <name type="scientific">Effrenium voratum</name>
    <dbReference type="NCBI Taxonomy" id="2562239"/>
    <lineage>
        <taxon>Eukaryota</taxon>
        <taxon>Sar</taxon>
        <taxon>Alveolata</taxon>
        <taxon>Dinophyceae</taxon>
        <taxon>Suessiales</taxon>
        <taxon>Symbiodiniaceae</taxon>
        <taxon>Effrenium</taxon>
    </lineage>
</organism>
<evidence type="ECO:0000313" key="2">
    <source>
        <dbReference type="EMBL" id="CAJ1388511.1"/>
    </source>
</evidence>
<proteinExistence type="predicted"/>
<reference evidence="2" key="1">
    <citation type="submission" date="2023-08" db="EMBL/GenBank/DDBJ databases">
        <authorList>
            <person name="Chen Y."/>
            <person name="Shah S."/>
            <person name="Dougan E. K."/>
            <person name="Thang M."/>
            <person name="Chan C."/>
        </authorList>
    </citation>
    <scope>NUCLEOTIDE SEQUENCE</scope>
</reference>
<sequence length="325" mass="34561">MGKVSGGDMVLFASHEWPLPRIRRPTSFELEGTQVEQVEDQLKAKKGVAKQPGSGGTGGMMGGLAGAVGGMMMGSKGAKHSGDGRVGAGQRKKKGMLNDALGGMGAASGLATMGASMAGDLLGSKKIKLKHVDKRNEEAVERSQEEAQLTGEGEDVATVADVSQQAEVDEAEEEEGEGPPAGDVEEAMGKAPDVSVADLYKYYTNKLARRARQAAILADNAVQEAWKQQQLARYWSRQALEDEVATMRALPAPKTNPEQETWQLHVPPGWELPSTPLISTRDPRTVTLYSGATETLCGGALAAPCFSVRERAPRREAATRFLCAL</sequence>
<comment type="caution">
    <text evidence="2">The sequence shown here is derived from an EMBL/GenBank/DDBJ whole genome shotgun (WGS) entry which is preliminary data.</text>
</comment>
<protein>
    <submittedName>
        <fullName evidence="2">Uncharacterized protein</fullName>
    </submittedName>
</protein>